<evidence type="ECO:0000256" key="1">
    <source>
        <dbReference type="SAM" id="SignalP"/>
    </source>
</evidence>
<dbReference type="CDD" id="cd09631">
    <property type="entry name" value="DOMON_DOH"/>
    <property type="match status" value="1"/>
</dbReference>
<dbReference type="AlphaFoldDB" id="A0A1R2CHB7"/>
<proteinExistence type="predicted"/>
<evidence type="ECO:0000259" key="2">
    <source>
        <dbReference type="PROSITE" id="PS50836"/>
    </source>
</evidence>
<keyword evidence="1" id="KW-0732">Signal</keyword>
<comment type="caution">
    <text evidence="3">The sequence shown here is derived from an EMBL/GenBank/DDBJ whole genome shotgun (WGS) entry which is preliminary data.</text>
</comment>
<dbReference type="InterPro" id="IPR045266">
    <property type="entry name" value="DOH_DOMON"/>
</dbReference>
<name>A0A1R2CHB7_9CILI</name>
<feature type="domain" description="DOMON" evidence="2">
    <location>
        <begin position="23"/>
        <end position="148"/>
    </location>
</feature>
<accession>A0A1R2CHB7</accession>
<evidence type="ECO:0000313" key="3">
    <source>
        <dbReference type="EMBL" id="OMJ88350.1"/>
    </source>
</evidence>
<feature type="signal peptide" evidence="1">
    <location>
        <begin position="1"/>
        <end position="16"/>
    </location>
</feature>
<feature type="chain" id="PRO_5012638977" description="DOMON domain-containing protein" evidence="1">
    <location>
        <begin position="17"/>
        <end position="180"/>
    </location>
</feature>
<dbReference type="Proteomes" id="UP000187209">
    <property type="component" value="Unassembled WGS sequence"/>
</dbReference>
<organism evidence="3 4">
    <name type="scientific">Stentor coeruleus</name>
    <dbReference type="NCBI Taxonomy" id="5963"/>
    <lineage>
        <taxon>Eukaryota</taxon>
        <taxon>Sar</taxon>
        <taxon>Alveolata</taxon>
        <taxon>Ciliophora</taxon>
        <taxon>Postciliodesmatophora</taxon>
        <taxon>Heterotrichea</taxon>
        <taxon>Heterotrichida</taxon>
        <taxon>Stentoridae</taxon>
        <taxon>Stentor</taxon>
    </lineage>
</organism>
<keyword evidence="4" id="KW-1185">Reference proteome</keyword>
<reference evidence="3 4" key="1">
    <citation type="submission" date="2016-11" db="EMBL/GenBank/DDBJ databases">
        <title>The macronuclear genome of Stentor coeruleus: a giant cell with tiny introns.</title>
        <authorList>
            <person name="Slabodnick M."/>
            <person name="Ruby J.G."/>
            <person name="Reiff S.B."/>
            <person name="Swart E.C."/>
            <person name="Gosai S."/>
            <person name="Prabakaran S."/>
            <person name="Witkowska E."/>
            <person name="Larue G.E."/>
            <person name="Fisher S."/>
            <person name="Freeman R.M."/>
            <person name="Gunawardena J."/>
            <person name="Chu W."/>
            <person name="Stover N.A."/>
            <person name="Gregory B.D."/>
            <person name="Nowacki M."/>
            <person name="Derisi J."/>
            <person name="Roy S.W."/>
            <person name="Marshall W.F."/>
            <person name="Sood P."/>
        </authorList>
    </citation>
    <scope>NUCLEOTIDE SEQUENCE [LARGE SCALE GENOMIC DNA]</scope>
    <source>
        <strain evidence="3">WM001</strain>
    </source>
</reference>
<dbReference type="PROSITE" id="PS50836">
    <property type="entry name" value="DOMON"/>
    <property type="match status" value="1"/>
</dbReference>
<protein>
    <recommendedName>
        <fullName evidence="2">DOMON domain-containing protein</fullName>
    </recommendedName>
</protein>
<evidence type="ECO:0000313" key="4">
    <source>
        <dbReference type="Proteomes" id="UP000187209"/>
    </source>
</evidence>
<gene>
    <name evidence="3" type="ORF">SteCoe_9765</name>
</gene>
<dbReference type="InterPro" id="IPR005018">
    <property type="entry name" value="DOMON_domain"/>
</dbReference>
<dbReference type="SMART" id="SM00664">
    <property type="entry name" value="DoH"/>
    <property type="match status" value="1"/>
</dbReference>
<dbReference type="EMBL" id="MPUH01000153">
    <property type="protein sequence ID" value="OMJ88350.1"/>
    <property type="molecule type" value="Genomic_DNA"/>
</dbReference>
<sequence length="180" mass="20942">MANFWLLSLVLFTAYSCEIDFGNGLSVKWNMIDRKIHIDLIVHPRIYEKYGWVGLGLKRYEDGYDMSHGDFYTIIFKKAILEDKYAERNGAPTLDTYLGGIDNIIDGPVAVKEENARVYGFRRLVETGDPYDTQLYYDHVYYWLWAYGTMTDDAINKHDDRGFTPFVFEPCGYEAPIDLI</sequence>